<comment type="caution">
    <text evidence="7">Lacks conserved residue(s) required for the propagation of feature annotation.</text>
</comment>
<dbReference type="GO" id="GO:0008360">
    <property type="term" value="P:regulation of cell shape"/>
    <property type="evidence" value="ECO:0007669"/>
    <property type="project" value="UniProtKB-KW"/>
</dbReference>
<proteinExistence type="inferred from homology"/>
<dbReference type="Proteomes" id="UP000177701">
    <property type="component" value="Unassembled WGS sequence"/>
</dbReference>
<comment type="similarity">
    <text evidence="1 7">Belongs to the MurCDEF family. MurE subfamily.</text>
</comment>
<evidence type="ECO:0000259" key="10">
    <source>
        <dbReference type="Pfam" id="PF02875"/>
    </source>
</evidence>
<evidence type="ECO:0000256" key="1">
    <source>
        <dbReference type="ARBA" id="ARBA00005898"/>
    </source>
</evidence>
<name>A0A1F5ABI3_9BACT</name>
<keyword evidence="7" id="KW-0547">Nucleotide-binding</keyword>
<dbReference type="NCBIfam" id="NF001126">
    <property type="entry name" value="PRK00139.1-4"/>
    <property type="match status" value="1"/>
</dbReference>
<evidence type="ECO:0000259" key="9">
    <source>
        <dbReference type="Pfam" id="PF01225"/>
    </source>
</evidence>
<dbReference type="PANTHER" id="PTHR23135">
    <property type="entry name" value="MUR LIGASE FAMILY MEMBER"/>
    <property type="match status" value="1"/>
</dbReference>
<evidence type="ECO:0000256" key="7">
    <source>
        <dbReference type="HAMAP-Rule" id="MF_00208"/>
    </source>
</evidence>
<dbReference type="STRING" id="1797291.A2V47_04275"/>
<dbReference type="SUPFAM" id="SSF53244">
    <property type="entry name" value="MurD-like peptide ligases, peptide-binding domain"/>
    <property type="match status" value="1"/>
</dbReference>
<keyword evidence="7 12" id="KW-0436">Ligase</keyword>
<dbReference type="InterPro" id="IPR013221">
    <property type="entry name" value="Mur_ligase_cen"/>
</dbReference>
<dbReference type="GO" id="GO:0071555">
    <property type="term" value="P:cell wall organization"/>
    <property type="evidence" value="ECO:0007669"/>
    <property type="project" value="UniProtKB-KW"/>
</dbReference>
<comment type="function">
    <text evidence="7">Catalyzes the addition of an amino acid to the nucleotide precursor UDP-N-acetylmuramoyl-L-alanyl-D-glutamate (UMAG) in the biosynthesis of bacterial cell-wall peptidoglycan.</text>
</comment>
<evidence type="ECO:0000256" key="4">
    <source>
        <dbReference type="ARBA" id="ARBA00022984"/>
    </source>
</evidence>
<dbReference type="NCBIfam" id="TIGR01085">
    <property type="entry name" value="murE"/>
    <property type="match status" value="1"/>
</dbReference>
<dbReference type="Gene3D" id="3.40.1190.10">
    <property type="entry name" value="Mur-like, catalytic domain"/>
    <property type="match status" value="1"/>
</dbReference>
<keyword evidence="7" id="KW-0067">ATP-binding</keyword>
<evidence type="ECO:0000256" key="5">
    <source>
        <dbReference type="ARBA" id="ARBA00023306"/>
    </source>
</evidence>
<feature type="domain" description="Mur ligase N-terminal catalytic" evidence="9">
    <location>
        <begin position="23"/>
        <end position="96"/>
    </location>
</feature>
<feature type="binding site" evidence="7">
    <location>
        <begin position="110"/>
        <end position="116"/>
    </location>
    <ligand>
        <name>ATP</name>
        <dbReference type="ChEBI" id="CHEBI:30616"/>
    </ligand>
</feature>
<keyword evidence="6 7" id="KW-0961">Cell wall biogenesis/degradation</keyword>
<dbReference type="Pfam" id="PF01225">
    <property type="entry name" value="Mur_ligase"/>
    <property type="match status" value="1"/>
</dbReference>
<evidence type="ECO:0000259" key="11">
    <source>
        <dbReference type="Pfam" id="PF08245"/>
    </source>
</evidence>
<feature type="binding site" evidence="7">
    <location>
        <position position="187"/>
    </location>
    <ligand>
        <name>UDP-N-acetyl-alpha-D-muramoyl-L-alanyl-D-glutamate</name>
        <dbReference type="ChEBI" id="CHEBI:83900"/>
    </ligand>
</feature>
<keyword evidence="2 7" id="KW-0132">Cell division</keyword>
<dbReference type="InterPro" id="IPR035911">
    <property type="entry name" value="MurE/MurF_N"/>
</dbReference>
<feature type="domain" description="Mur ligase C-terminal" evidence="10">
    <location>
        <begin position="336"/>
        <end position="463"/>
    </location>
</feature>
<dbReference type="EMBL" id="MEYH01000045">
    <property type="protein sequence ID" value="OGD15900.1"/>
    <property type="molecule type" value="Genomic_DNA"/>
</dbReference>
<comment type="PTM">
    <text evidence="7">Carboxylation is probably crucial for Mg(2+) binding and, consequently, for the gamma-phosphate positioning of ATP.</text>
</comment>
<feature type="binding site" evidence="7">
    <location>
        <begin position="152"/>
        <end position="153"/>
    </location>
    <ligand>
        <name>UDP-N-acetyl-alpha-D-muramoyl-L-alanyl-D-glutamate</name>
        <dbReference type="ChEBI" id="CHEBI:83900"/>
    </ligand>
</feature>
<comment type="cofactor">
    <cofactor evidence="7">
        <name>Mg(2+)</name>
        <dbReference type="ChEBI" id="CHEBI:18420"/>
    </cofactor>
</comment>
<evidence type="ECO:0000313" key="13">
    <source>
        <dbReference type="Proteomes" id="UP000177701"/>
    </source>
</evidence>
<feature type="binding site" evidence="7">
    <location>
        <position position="30"/>
    </location>
    <ligand>
        <name>UDP-N-acetyl-alpha-D-muramoyl-L-alanyl-D-glutamate</name>
        <dbReference type="ChEBI" id="CHEBI:83900"/>
    </ligand>
</feature>
<dbReference type="AlphaFoldDB" id="A0A1F5ABI3"/>
<evidence type="ECO:0000256" key="8">
    <source>
        <dbReference type="RuleBase" id="RU004135"/>
    </source>
</evidence>
<dbReference type="Gene3D" id="3.90.190.20">
    <property type="entry name" value="Mur ligase, C-terminal domain"/>
    <property type="match status" value="1"/>
</dbReference>
<dbReference type="UniPathway" id="UPA00219"/>
<dbReference type="GO" id="GO:0016881">
    <property type="term" value="F:acid-amino acid ligase activity"/>
    <property type="evidence" value="ECO:0007669"/>
    <property type="project" value="UniProtKB-UniRule"/>
</dbReference>
<dbReference type="InterPro" id="IPR036615">
    <property type="entry name" value="Mur_ligase_C_dom_sf"/>
</dbReference>
<keyword evidence="7" id="KW-0460">Magnesium</keyword>
<organism evidence="12 13">
    <name type="scientific">Candidatus Sediminicultor quintus</name>
    <dbReference type="NCBI Taxonomy" id="1797291"/>
    <lineage>
        <taxon>Bacteria</taxon>
        <taxon>Pseudomonadati</taxon>
        <taxon>Atribacterota</taxon>
        <taxon>Candidatus Phoenicimicrobiia</taxon>
        <taxon>Candidatus Pheonicimicrobiales</taxon>
        <taxon>Candidatus Phoenicimicrobiaceae</taxon>
        <taxon>Candidatus Sediminicultor</taxon>
    </lineage>
</organism>
<dbReference type="EC" id="6.3.2.-" evidence="7"/>
<dbReference type="Gene3D" id="3.40.1390.10">
    <property type="entry name" value="MurE/MurF, N-terminal domain"/>
    <property type="match status" value="1"/>
</dbReference>
<reference evidence="12 13" key="1">
    <citation type="journal article" date="2016" name="Nat. Commun.">
        <title>Thousands of microbial genomes shed light on interconnected biogeochemical processes in an aquifer system.</title>
        <authorList>
            <person name="Anantharaman K."/>
            <person name="Brown C.T."/>
            <person name="Hug L.A."/>
            <person name="Sharon I."/>
            <person name="Castelle C.J."/>
            <person name="Probst A.J."/>
            <person name="Thomas B.C."/>
            <person name="Singh A."/>
            <person name="Wilkins M.J."/>
            <person name="Karaoz U."/>
            <person name="Brodie E.L."/>
            <person name="Williams K.H."/>
            <person name="Hubbard S.S."/>
            <person name="Banfield J.F."/>
        </authorList>
    </citation>
    <scope>NUCLEOTIDE SEQUENCE [LARGE SCALE GENOMIC DNA]</scope>
</reference>
<keyword evidence="5 7" id="KW-0131">Cell cycle</keyword>
<comment type="caution">
    <text evidence="12">The sequence shown here is derived from an EMBL/GenBank/DDBJ whole genome shotgun (WGS) entry which is preliminary data.</text>
</comment>
<dbReference type="HAMAP" id="MF_00208">
    <property type="entry name" value="MurE"/>
    <property type="match status" value="1"/>
</dbReference>
<evidence type="ECO:0000256" key="6">
    <source>
        <dbReference type="ARBA" id="ARBA00023316"/>
    </source>
</evidence>
<sequence>MKLSELTTNLEIKEIIGDLNLNIKGIYHNSREIKRDFLFICIKGFTFDGHNFIDEAINRGAVALVVEKEILFRPGITIIRVDNSRKALAILANQFYDFPSRKLKLIGVTGTNGKTTITYMLRAIFQEAGFKTGLLGTAQNIIGDNINSSKMTTMESVDLQKALKEMVEQKNNFAVMEVSSHALQLSRVEGCDFDAAIFTNISKEHFEIHKNFSNYLKAKKKLFLSLNRSKKEASKKFAIINIDAEHSKDFIDCNKVNLITYGIEKEAKVRAKKIKMKLKSLSFMVETPIGDTEILLNFGGKYNVYNALAAIAAAITQGIPLNLISRAFNKFYGAPGRYKLLEYGQNYTIVIDFAHNYHGLGSILQNLRNFTPHKLITVFGHGGEKYNKVRATMGEVIGTYSDYLVITADNPKSEDPVKIAREIEAGVKKTDKDYIIITDRVEAIKHALEKAEEGDIVLIAGKGPENEQVYHNKVIHHNDEEVVKNIFTGR</sequence>
<evidence type="ECO:0000256" key="2">
    <source>
        <dbReference type="ARBA" id="ARBA00022618"/>
    </source>
</evidence>
<dbReference type="InterPro" id="IPR005761">
    <property type="entry name" value="UDP-N-AcMur-Glu-dNH2Pim_ligase"/>
</dbReference>
<dbReference type="SUPFAM" id="SSF53623">
    <property type="entry name" value="MurD-like peptide ligases, catalytic domain"/>
    <property type="match status" value="1"/>
</dbReference>
<evidence type="ECO:0000313" key="12">
    <source>
        <dbReference type="EMBL" id="OGD15900.1"/>
    </source>
</evidence>
<gene>
    <name evidence="7" type="primary">murE</name>
    <name evidence="12" type="ORF">A2V47_04275</name>
</gene>
<feature type="modified residue" description="N6-carboxylysine" evidence="7">
    <location>
        <position position="219"/>
    </location>
</feature>
<dbReference type="InterPro" id="IPR036565">
    <property type="entry name" value="Mur-like_cat_sf"/>
</dbReference>
<feature type="binding site" evidence="7">
    <location>
        <position position="179"/>
    </location>
    <ligand>
        <name>UDP-N-acetyl-alpha-D-muramoyl-L-alanyl-D-glutamate</name>
        <dbReference type="ChEBI" id="CHEBI:83900"/>
    </ligand>
</feature>
<dbReference type="GO" id="GO:0005737">
    <property type="term" value="C:cytoplasm"/>
    <property type="evidence" value="ECO:0007669"/>
    <property type="project" value="UniProtKB-SubCell"/>
</dbReference>
<dbReference type="Pfam" id="PF02875">
    <property type="entry name" value="Mur_ligase_C"/>
    <property type="match status" value="1"/>
</dbReference>
<feature type="domain" description="Mur ligase central" evidence="11">
    <location>
        <begin position="108"/>
        <end position="314"/>
    </location>
</feature>
<dbReference type="InterPro" id="IPR004101">
    <property type="entry name" value="Mur_ligase_C"/>
</dbReference>
<evidence type="ECO:0000256" key="3">
    <source>
        <dbReference type="ARBA" id="ARBA00022960"/>
    </source>
</evidence>
<comment type="pathway">
    <text evidence="7 8">Cell wall biogenesis; peptidoglycan biosynthesis.</text>
</comment>
<comment type="subcellular location">
    <subcellularLocation>
        <location evidence="7 8">Cytoplasm</location>
    </subcellularLocation>
</comment>
<keyword evidence="4 7" id="KW-0573">Peptidoglycan synthesis</keyword>
<dbReference type="PANTHER" id="PTHR23135:SF4">
    <property type="entry name" value="UDP-N-ACETYLMURAMOYL-L-ALANYL-D-GLUTAMATE--2,6-DIAMINOPIMELATE LIGASE MURE HOMOLOG, CHLOROPLASTIC"/>
    <property type="match status" value="1"/>
</dbReference>
<dbReference type="GO" id="GO:0005524">
    <property type="term" value="F:ATP binding"/>
    <property type="evidence" value="ECO:0007669"/>
    <property type="project" value="UniProtKB-UniRule"/>
</dbReference>
<accession>A0A1F5ABI3</accession>
<dbReference type="GO" id="GO:0000287">
    <property type="term" value="F:magnesium ion binding"/>
    <property type="evidence" value="ECO:0007669"/>
    <property type="project" value="UniProtKB-UniRule"/>
</dbReference>
<dbReference type="Pfam" id="PF08245">
    <property type="entry name" value="Mur_ligase_M"/>
    <property type="match status" value="1"/>
</dbReference>
<dbReference type="GO" id="GO:0051301">
    <property type="term" value="P:cell division"/>
    <property type="evidence" value="ECO:0007669"/>
    <property type="project" value="UniProtKB-KW"/>
</dbReference>
<keyword evidence="7" id="KW-0963">Cytoplasm</keyword>
<keyword evidence="3 7" id="KW-0133">Cell shape</keyword>
<protein>
    <recommendedName>
        <fullName evidence="7">UDP-N-acetylmuramyl-tripeptide synthetase</fullName>
        <ecNumber evidence="7">6.3.2.-</ecNumber>
    </recommendedName>
    <alternativeName>
        <fullName evidence="7">UDP-MurNAc-tripeptide synthetase</fullName>
    </alternativeName>
</protein>
<dbReference type="SUPFAM" id="SSF63418">
    <property type="entry name" value="MurE/MurF N-terminal domain"/>
    <property type="match status" value="1"/>
</dbReference>
<dbReference type="GO" id="GO:0009252">
    <property type="term" value="P:peptidoglycan biosynthetic process"/>
    <property type="evidence" value="ECO:0007669"/>
    <property type="project" value="UniProtKB-UniRule"/>
</dbReference>
<dbReference type="InterPro" id="IPR000713">
    <property type="entry name" value="Mur_ligase_N"/>
</dbReference>